<dbReference type="Pfam" id="PF03787">
    <property type="entry name" value="RAMPs"/>
    <property type="match status" value="1"/>
</dbReference>
<dbReference type="Proteomes" id="UP000240974">
    <property type="component" value="Unassembled WGS sequence"/>
</dbReference>
<dbReference type="EMBL" id="AP024085">
    <property type="protein sequence ID" value="BCL59153.1"/>
    <property type="molecule type" value="Genomic_DNA"/>
</dbReference>
<dbReference type="GO" id="GO:0004519">
    <property type="term" value="F:endonuclease activity"/>
    <property type="evidence" value="ECO:0007669"/>
    <property type="project" value="UniProtKB-KW"/>
</dbReference>
<dbReference type="InterPro" id="IPR052216">
    <property type="entry name" value="CRISPR_Csm3_endoribonuclease"/>
</dbReference>
<reference evidence="11" key="4">
    <citation type="submission" date="2021-10" db="EMBL/GenBank/DDBJ databases">
        <title>Collection of gut derived symbiotic bacterial strains cultured from healthy donors.</title>
        <authorList>
            <person name="Lin H."/>
            <person name="Littmann E."/>
            <person name="Kohout C."/>
            <person name="Pamer E.G."/>
        </authorList>
    </citation>
    <scope>NUCLEOTIDE SEQUENCE</scope>
    <source>
        <strain evidence="11">DFI.5.2</strain>
    </source>
</reference>
<dbReference type="EMBL" id="JAJDKQ010000048">
    <property type="protein sequence ID" value="MCB8563210.1"/>
    <property type="molecule type" value="Genomic_DNA"/>
</dbReference>
<dbReference type="Proteomes" id="UP000593842">
    <property type="component" value="Chromosome"/>
</dbReference>
<evidence type="ECO:0000313" key="14">
    <source>
        <dbReference type="Proteomes" id="UP000593842"/>
    </source>
</evidence>
<evidence type="ECO:0000256" key="4">
    <source>
        <dbReference type="ARBA" id="ARBA00022759"/>
    </source>
</evidence>
<evidence type="ECO:0000256" key="8">
    <source>
        <dbReference type="ARBA" id="ARBA00033183"/>
    </source>
</evidence>
<proteinExistence type="inferred from homology"/>
<evidence type="ECO:0000256" key="3">
    <source>
        <dbReference type="ARBA" id="ARBA00022722"/>
    </source>
</evidence>
<gene>
    <name evidence="12" type="primary">csm3</name>
    <name evidence="12" type="ORF">C7U54_02460</name>
    <name evidence="10" type="ORF">Fi14EGH31_28650</name>
    <name evidence="11" type="ORF">LJD74_14560</name>
</gene>
<accession>A0A2T3G652</accession>
<evidence type="ECO:0000313" key="10">
    <source>
        <dbReference type="EMBL" id="BCL59153.1"/>
    </source>
</evidence>
<dbReference type="GeneID" id="70581295"/>
<evidence type="ECO:0000259" key="9">
    <source>
        <dbReference type="Pfam" id="PF03787"/>
    </source>
</evidence>
<sequence>MLKKTHRIQLKIELLSGMHITGGDDTFDIGGADSQVIKNPLTGEPYIPGSTLKGKIRSLLEFKYGTFINNELKPVPEHNQLLSLFEPNTNDIPQMTRAIFRDAVLTESSKIELQTYLGEHTYTEIKAENKINRFKGTADAPRFIERVPAGSKFIGYIDLLEFDNDDYQTLYKYLETGVNLLNYNYIGGSGSRGYGRIQIEMEELNNNEGI</sequence>
<evidence type="ECO:0000256" key="7">
    <source>
        <dbReference type="ARBA" id="ARBA00023118"/>
    </source>
</evidence>
<evidence type="ECO:0000256" key="6">
    <source>
        <dbReference type="ARBA" id="ARBA00022884"/>
    </source>
</evidence>
<keyword evidence="3" id="KW-0540">Nuclease</keyword>
<dbReference type="PANTHER" id="PTHR35579:SF3">
    <property type="entry name" value="CRISPR SYSTEM CMS ENDORIBONUCLEASE CSM3"/>
    <property type="match status" value="1"/>
</dbReference>
<evidence type="ECO:0000256" key="1">
    <source>
        <dbReference type="ARBA" id="ARBA00006342"/>
    </source>
</evidence>
<dbReference type="Proteomes" id="UP001197827">
    <property type="component" value="Unassembled WGS sequence"/>
</dbReference>
<evidence type="ECO:0000313" key="13">
    <source>
        <dbReference type="Proteomes" id="UP000240974"/>
    </source>
</evidence>
<reference evidence="14" key="3">
    <citation type="submission" date="2020-09" db="EMBL/GenBank/DDBJ databases">
        <title>Complete genome sequencing of Faecalibacillus intestinalis strain 14EGH31.</title>
        <authorList>
            <person name="Sakamoto M."/>
            <person name="Murakami T."/>
            <person name="Mori H."/>
        </authorList>
    </citation>
    <scope>NUCLEOTIDE SEQUENCE [LARGE SCALE GENOMIC DNA]</scope>
    <source>
        <strain evidence="14">14EGH31</strain>
    </source>
</reference>
<organism evidence="12 13">
    <name type="scientific">Faecalibacillus intestinalis</name>
    <dbReference type="NCBI Taxonomy" id="1982626"/>
    <lineage>
        <taxon>Bacteria</taxon>
        <taxon>Bacillati</taxon>
        <taxon>Bacillota</taxon>
        <taxon>Erysipelotrichia</taxon>
        <taxon>Erysipelotrichales</taxon>
        <taxon>Coprobacillaceae</taxon>
        <taxon>Faecalibacillus</taxon>
    </lineage>
</organism>
<reference evidence="12 13" key="1">
    <citation type="journal article" date="2019" name="Int. J. Syst. Evol. Microbiol.">
        <title>Faecalibacillus intestinalis gen. nov., sp. nov. and Faecalibacillus faecis sp. nov., isolated from human faeces.</title>
        <authorList>
            <person name="Seo B."/>
            <person name="Jeon K."/>
            <person name="Baek I."/>
            <person name="Lee Y.M."/>
            <person name="Baek K."/>
            <person name="Ko G."/>
        </authorList>
    </citation>
    <scope>NUCLEOTIDE SEQUENCE [LARGE SCALE GENOMIC DNA]</scope>
    <source>
        <strain evidence="12 13">SNUG30099</strain>
    </source>
</reference>
<dbReference type="AlphaFoldDB" id="A0A2T3G652"/>
<evidence type="ECO:0000256" key="2">
    <source>
        <dbReference type="ARBA" id="ARBA00022150"/>
    </source>
</evidence>
<dbReference type="InterPro" id="IPR013412">
    <property type="entry name" value="CRISPR-assoc_RAMP_Csm3"/>
</dbReference>
<evidence type="ECO:0000313" key="12">
    <source>
        <dbReference type="EMBL" id="PST43016.1"/>
    </source>
</evidence>
<evidence type="ECO:0000313" key="11">
    <source>
        <dbReference type="EMBL" id="MCB8563210.1"/>
    </source>
</evidence>
<keyword evidence="6" id="KW-0694">RNA-binding</keyword>
<dbReference type="NCBIfam" id="TIGR02582">
    <property type="entry name" value="cas7_TM1809"/>
    <property type="match status" value="1"/>
</dbReference>
<comment type="similarity">
    <text evidence="1">Belongs to the CRISPR-associated Csm3 family.</text>
</comment>
<dbReference type="EMBL" id="PYLQ01000002">
    <property type="protein sequence ID" value="PST43016.1"/>
    <property type="molecule type" value="Genomic_DNA"/>
</dbReference>
<dbReference type="GO" id="GO:0051607">
    <property type="term" value="P:defense response to virus"/>
    <property type="evidence" value="ECO:0007669"/>
    <property type="project" value="UniProtKB-KW"/>
</dbReference>
<dbReference type="InterPro" id="IPR005537">
    <property type="entry name" value="RAMP_III_fam"/>
</dbReference>
<evidence type="ECO:0000256" key="5">
    <source>
        <dbReference type="ARBA" id="ARBA00022801"/>
    </source>
</evidence>
<feature type="domain" description="CRISPR type III-associated protein" evidence="9">
    <location>
        <begin position="11"/>
        <end position="197"/>
    </location>
</feature>
<dbReference type="GO" id="GO:0003723">
    <property type="term" value="F:RNA binding"/>
    <property type="evidence" value="ECO:0007669"/>
    <property type="project" value="UniProtKB-KW"/>
</dbReference>
<keyword evidence="4" id="KW-0255">Endonuclease</keyword>
<keyword evidence="5" id="KW-0378">Hydrolase</keyword>
<dbReference type="GO" id="GO:0016787">
    <property type="term" value="F:hydrolase activity"/>
    <property type="evidence" value="ECO:0007669"/>
    <property type="project" value="UniProtKB-KW"/>
</dbReference>
<keyword evidence="13" id="KW-1185">Reference proteome</keyword>
<dbReference type="PANTHER" id="PTHR35579">
    <property type="entry name" value="CRISPR SYSTEM CMS ENDORIBONUCLEASE CSM3"/>
    <property type="match status" value="1"/>
</dbReference>
<dbReference type="RefSeq" id="WP_022002450.1">
    <property type="nucleotide sequence ID" value="NZ_AP024085.1"/>
</dbReference>
<reference evidence="10" key="2">
    <citation type="journal article" date="2020" name="Microbiol. Resour. Announc.">
        <title>Complete Genome Sequence of Faecalibacillus intestinalis JCM 34082, Isolated from Feces from a Healthy Japanese Female.</title>
        <authorList>
            <person name="Sakamoto M."/>
            <person name="Ikeyama N."/>
            <person name="Toyoda A."/>
            <person name="Murakami T."/>
            <person name="Mori H."/>
            <person name="Ohkuma M."/>
        </authorList>
    </citation>
    <scope>NUCLEOTIDE SEQUENCE</scope>
    <source>
        <strain evidence="10">14EGH31</strain>
    </source>
</reference>
<keyword evidence="7" id="KW-0051">Antiviral defense</keyword>
<dbReference type="KEGG" id="fit:Fi14EGH31_28650"/>
<protein>
    <recommendedName>
        <fullName evidence="2">CRISPR system Cms endoribonuclease Csm3</fullName>
    </recommendedName>
    <alternativeName>
        <fullName evidence="8">CRISPR type III A-associated RAMP protein Csm3</fullName>
    </alternativeName>
</protein>
<name>A0A2T3G652_9FIRM</name>